<reference evidence="2 3" key="1">
    <citation type="submission" date="2023-10" db="EMBL/GenBank/DDBJ databases">
        <title>179-bfca-hs.</title>
        <authorList>
            <person name="Miliotis G."/>
            <person name="Sengupta P."/>
            <person name="Hameed A."/>
            <person name="Chuvochina M."/>
            <person name="Mcdonagh F."/>
            <person name="Simpson A.C."/>
            <person name="Singh N.K."/>
            <person name="Rekha P.D."/>
            <person name="Raman K."/>
            <person name="Hugenholtz P."/>
            <person name="Venkateswaran K."/>
        </authorList>
    </citation>
    <scope>NUCLEOTIDE SEQUENCE [LARGE SCALE GENOMIC DNA]</scope>
    <source>
        <strain evidence="2 3">179-BFC-A-HS</strain>
    </source>
</reference>
<dbReference type="EMBL" id="JAROCA020000001">
    <property type="protein sequence ID" value="MDY0405075.1"/>
    <property type="molecule type" value="Genomic_DNA"/>
</dbReference>
<dbReference type="RefSeq" id="WP_306067141.1">
    <property type="nucleotide sequence ID" value="NZ_JAROCA020000001.1"/>
</dbReference>
<keyword evidence="1" id="KW-0175">Coiled coil</keyword>
<name>A0ABU5CFH5_9BACI</name>
<evidence type="ECO:0000313" key="2">
    <source>
        <dbReference type="EMBL" id="MDY0405075.1"/>
    </source>
</evidence>
<gene>
    <name evidence="2" type="ORF">P5G51_006395</name>
</gene>
<protein>
    <submittedName>
        <fullName evidence="2">Uncharacterized protein</fullName>
    </submittedName>
</protein>
<evidence type="ECO:0000256" key="1">
    <source>
        <dbReference type="SAM" id="Coils"/>
    </source>
</evidence>
<keyword evidence="3" id="KW-1185">Reference proteome</keyword>
<dbReference type="Proteomes" id="UP001228376">
    <property type="component" value="Unassembled WGS sequence"/>
</dbReference>
<sequence length="58" mass="6783">MNERENLKNMLEKVIHDTENNKIKTTEEVIQTLIDELTSAKSKMVSDPGLTMMNQFYH</sequence>
<accession>A0ABU5CFH5</accession>
<proteinExistence type="predicted"/>
<evidence type="ECO:0000313" key="3">
    <source>
        <dbReference type="Proteomes" id="UP001228376"/>
    </source>
</evidence>
<feature type="coiled-coil region" evidence="1">
    <location>
        <begin position="1"/>
        <end position="43"/>
    </location>
</feature>
<comment type="caution">
    <text evidence="2">The sequence shown here is derived from an EMBL/GenBank/DDBJ whole genome shotgun (WGS) entry which is preliminary data.</text>
</comment>
<organism evidence="2 3">
    <name type="scientific">Tigheibacillus jepli</name>
    <dbReference type="NCBI Taxonomy" id="3035914"/>
    <lineage>
        <taxon>Bacteria</taxon>
        <taxon>Bacillati</taxon>
        <taxon>Bacillota</taxon>
        <taxon>Bacilli</taxon>
        <taxon>Bacillales</taxon>
        <taxon>Bacillaceae</taxon>
        <taxon>Tigheibacillus</taxon>
    </lineage>
</organism>